<dbReference type="EMBL" id="CP011390">
    <property type="protein sequence ID" value="ANE52927.1"/>
    <property type="molecule type" value="Genomic_DNA"/>
</dbReference>
<keyword evidence="3" id="KW-0597">Phosphoprotein</keyword>
<evidence type="ECO:0000256" key="5">
    <source>
        <dbReference type="ARBA" id="ARBA00022777"/>
    </source>
</evidence>
<feature type="domain" description="PAC" evidence="8">
    <location>
        <begin position="973"/>
        <end position="1025"/>
    </location>
</feature>
<dbReference type="Pfam" id="PF00512">
    <property type="entry name" value="HisKA"/>
    <property type="match status" value="1"/>
</dbReference>
<dbReference type="STRING" id="1492898.SY85_23050"/>
<feature type="domain" description="PAS" evidence="7">
    <location>
        <begin position="781"/>
        <end position="826"/>
    </location>
</feature>
<feature type="domain" description="PAC" evidence="8">
    <location>
        <begin position="1233"/>
        <end position="1286"/>
    </location>
</feature>
<dbReference type="PROSITE" id="PS50113">
    <property type="entry name" value="PAC"/>
    <property type="match status" value="5"/>
</dbReference>
<dbReference type="Proteomes" id="UP000077177">
    <property type="component" value="Chromosome"/>
</dbReference>
<dbReference type="Gene3D" id="1.10.287.130">
    <property type="match status" value="1"/>
</dbReference>
<feature type="domain" description="PAS" evidence="7">
    <location>
        <begin position="1152"/>
        <end position="1231"/>
    </location>
</feature>
<feature type="domain" description="PAS" evidence="7">
    <location>
        <begin position="438"/>
        <end position="484"/>
    </location>
</feature>
<accession>A0A172U1P9</accession>
<name>A0A172U1P9_9BACT</name>
<feature type="domain" description="Histidine kinase" evidence="6">
    <location>
        <begin position="1567"/>
        <end position="1791"/>
    </location>
</feature>
<dbReference type="NCBIfam" id="TIGR00229">
    <property type="entry name" value="sensory_box"/>
    <property type="match status" value="7"/>
</dbReference>
<sequence>MQEVLESRMHSSTEGFDIRRVVLFIDSHLIPLSGTWQWDMTSFAVYCSDVMAAFPLTFEGTKGIIHPEDLSGVKAAVEQIEKVKQVNLKFRIITTYGEIKTLTGQHIFLSELAPQELALPDHEQLRAITEQIELRKELASLRQKNLVFEEAAKICGNAIWYYNKSTQEVYYSDQIYLFHGLAPQSINAHLNTFTRYIHPQDRDAVQEAIEQALTEELPLHLEYRILTENDVERYLRNVIQWTFTDNGQKLLQGIVQDYTTQKESEDFLQKFNQQVWFLKKRLQFSESNSHSGFWQLDLVTRRFTPSNNFYYIYGLKPQPFNAGLSLFINYVHPEDRELVDTFYHKLKTEHKADDIEYRIIRPDGKQRYVSLQAKSVIDENKRLSLFGTIQDITHIKSLEKKLREKNESYQLFQYRQSITENLAHIGTWWWDHATKEHFWSDGMYQLLGLKPQSIFLNQNYLLKQIHPDYRNAFTNSLNRTLEDEEEANCELVISSNGVSRRVKALFKLLHYENKRIFIGLFQDISKEHQLQEELSERIQLADLLTEHLPDRILITDNENNILFWNRHCERYYKQKRELVLGKNFFETFPALQTEEKIRQFNNVLKGHPFHQTGAHTVLTKDIMDLHMLPLYDDNKNVVGILHILHDVTEEHKLRQNLTERLQFIQSMIEASVDRVVVLDRHMNYTYWNKRAEEYYNLPKERVLGKNILEVFPAFINDPSYNEFRKALRGEIVYIPTDATNIENAQQYFETYLVPVKGTNDEVRSVLWITHDLSQEYELIAQQQRSADIINLVNAIFIETDLEYRFKYINKKAEEYFGRTHAEMLGQVFWDIAPEAIGTEGHRAIVAACEKRIKVETEYFSQLFKRWVFLSATPSPGGVIILMYDRQDIKDVQEKLQASEALLQRSEEVAAIGSYEFDLATSSFRFSNGMFRLFGETPQSFEPTVDFVNSRSYPRDIEEVNQIIEQSIIDNQPYHYTQRIYNAKGETRTIEVHGRVISDEEGKAIKLIGLAQDITARLAAQAERQKNLTLLQQTEEIAATGSWEYTIDTGIFLWSDGMYQMFNIPPGTPVQPEVYLPISIPEDEYKAQRIVDHLTKHFTPFEEILQIQIAGKIRTIKCKGTPIYNDQKQVQKLVGIDMDITDLVTAENEILKGQHFLQQVTDTAPDAITVFDLSQNKASYINPPVIEGLLGYSVSEMKKMGFEGRLKKIIHPEDQQALVDFNKHLREASIGEVVTLEYRVITKKGKTKWLINRGKSFISNEPGHPKMILSVLQDITVQKQAALELQENRQFMEEVMNASLDFIMVFDFTVNRITYVSRQAYKDDEARYLETLRLSYDQLLERVHPDDREHMHQFIQAFKTLPDQEVRTIDFREIIDGKVVWFRSRGKVFKRDANGQVIQYISVVQDISKERALYDQLAERTSFAEAVVESSVDAVIVLDKDYQIKTWNRRCEELYGLSIENAINKNLIELFPLVAEDATLIHSFQRAIAGEFMYLPAKLSVYTNRICEFFFVPLKNEQSEIYGVLIVIHDVSRQEEYANALQDMNLLLQQQNIELEQRNEEISTFAFVASHDLKEPLRKIHTFSDWLLERETENLSTKGQDFLKRLNLSVNRLNMLIDDILVLTKIHTDTRNNEDINLNEVLKAVEEDLEEMISKTRTSIISEPLPTITSNRNQLFYLFKNIIHNAIKFQKPGNKPFIEISADFERNVNNPLAQPKQEYLKLAFHDNGIGFDQKYERKIFKMFQQLHARGEYSGTGMGLAICRKIMENNKGFITVESIPGDGSVFYCYFPIY</sequence>
<proteinExistence type="predicted"/>
<dbReference type="Gene3D" id="3.30.565.10">
    <property type="entry name" value="Histidine kinase-like ATPase, C-terminal domain"/>
    <property type="match status" value="1"/>
</dbReference>
<dbReference type="PROSITE" id="PS50112">
    <property type="entry name" value="PAS"/>
    <property type="match status" value="7"/>
</dbReference>
<feature type="domain" description="PAC" evidence="8">
    <location>
        <begin position="353"/>
        <end position="404"/>
    </location>
</feature>
<dbReference type="Pfam" id="PF02518">
    <property type="entry name" value="HATPase_c"/>
    <property type="match status" value="1"/>
</dbReference>
<dbReference type="InterPro" id="IPR003661">
    <property type="entry name" value="HisK_dim/P_dom"/>
</dbReference>
<dbReference type="Pfam" id="PF08447">
    <property type="entry name" value="PAS_3"/>
    <property type="match status" value="6"/>
</dbReference>
<dbReference type="InterPro" id="IPR013655">
    <property type="entry name" value="PAS_fold_3"/>
</dbReference>
<dbReference type="CDD" id="cd00130">
    <property type="entry name" value="PAS"/>
    <property type="match status" value="7"/>
</dbReference>
<dbReference type="InterPro" id="IPR004358">
    <property type="entry name" value="Sig_transdc_His_kin-like_C"/>
</dbReference>
<dbReference type="SUPFAM" id="SSF55874">
    <property type="entry name" value="ATPase domain of HSP90 chaperone/DNA topoisomerase II/histidine kinase"/>
    <property type="match status" value="1"/>
</dbReference>
<dbReference type="InterPro" id="IPR001610">
    <property type="entry name" value="PAC"/>
</dbReference>
<feature type="domain" description="PAS" evidence="7">
    <location>
        <begin position="1419"/>
        <end position="1490"/>
    </location>
</feature>
<dbReference type="CDD" id="cd00082">
    <property type="entry name" value="HisKA"/>
    <property type="match status" value="1"/>
</dbReference>
<dbReference type="GO" id="GO:0000155">
    <property type="term" value="F:phosphorelay sensor kinase activity"/>
    <property type="evidence" value="ECO:0007669"/>
    <property type="project" value="InterPro"/>
</dbReference>
<gene>
    <name evidence="9" type="ORF">SY85_23050</name>
</gene>
<evidence type="ECO:0000256" key="1">
    <source>
        <dbReference type="ARBA" id="ARBA00000085"/>
    </source>
</evidence>
<dbReference type="InterPro" id="IPR035965">
    <property type="entry name" value="PAS-like_dom_sf"/>
</dbReference>
<evidence type="ECO:0000259" key="7">
    <source>
        <dbReference type="PROSITE" id="PS50112"/>
    </source>
</evidence>
<comment type="catalytic activity">
    <reaction evidence="1">
        <text>ATP + protein L-histidine = ADP + protein N-phospho-L-histidine.</text>
        <dbReference type="EC" id="2.7.13.3"/>
    </reaction>
</comment>
<dbReference type="Gene3D" id="2.10.70.100">
    <property type="match status" value="2"/>
</dbReference>
<dbReference type="InterPro" id="IPR005467">
    <property type="entry name" value="His_kinase_dom"/>
</dbReference>
<dbReference type="PROSITE" id="PS50109">
    <property type="entry name" value="HIS_KIN"/>
    <property type="match status" value="1"/>
</dbReference>
<evidence type="ECO:0000313" key="10">
    <source>
        <dbReference type="Proteomes" id="UP000077177"/>
    </source>
</evidence>
<dbReference type="SMART" id="SM00387">
    <property type="entry name" value="HATPase_c"/>
    <property type="match status" value="1"/>
</dbReference>
<dbReference type="SUPFAM" id="SSF55785">
    <property type="entry name" value="PYP-like sensor domain (PAS domain)"/>
    <property type="match status" value="11"/>
</dbReference>
<dbReference type="InterPro" id="IPR052162">
    <property type="entry name" value="Sensor_kinase/Photoreceptor"/>
</dbReference>
<feature type="domain" description="PAS" evidence="7">
    <location>
        <begin position="660"/>
        <end position="730"/>
    </location>
</feature>
<evidence type="ECO:0000259" key="6">
    <source>
        <dbReference type="PROSITE" id="PS50109"/>
    </source>
</evidence>
<dbReference type="Pfam" id="PF08448">
    <property type="entry name" value="PAS_4"/>
    <property type="match status" value="4"/>
</dbReference>
<feature type="domain" description="PAS" evidence="7">
    <location>
        <begin position="536"/>
        <end position="607"/>
    </location>
</feature>
<evidence type="ECO:0000256" key="4">
    <source>
        <dbReference type="ARBA" id="ARBA00022679"/>
    </source>
</evidence>
<dbReference type="PANTHER" id="PTHR43304">
    <property type="entry name" value="PHYTOCHROME-LIKE PROTEIN CPH1"/>
    <property type="match status" value="1"/>
</dbReference>
<reference evidence="9 10" key="2">
    <citation type="journal article" date="2016" name="Int. J. Syst. Evol. Microbiol.">
        <title>Flavisolibacter tropicus sp. nov., isolated from tropical soil.</title>
        <authorList>
            <person name="Lee J.J."/>
            <person name="Kang M.S."/>
            <person name="Kim G.S."/>
            <person name="Lee C.S."/>
            <person name="Lim S."/>
            <person name="Lee J."/>
            <person name="Roh S.H."/>
            <person name="Kang H."/>
            <person name="Ha J.M."/>
            <person name="Bae S."/>
            <person name="Jung H.Y."/>
            <person name="Kim M.K."/>
        </authorList>
    </citation>
    <scope>NUCLEOTIDE SEQUENCE [LARGE SCALE GENOMIC DNA]</scope>
    <source>
        <strain evidence="9 10">LCS9</strain>
    </source>
</reference>
<dbReference type="KEGG" id="fla:SY85_23050"/>
<keyword evidence="10" id="KW-1185">Reference proteome</keyword>
<dbReference type="RefSeq" id="WP_066408251.1">
    <property type="nucleotide sequence ID" value="NZ_CP011390.1"/>
</dbReference>
<feature type="domain" description="PAC" evidence="8">
    <location>
        <begin position="1361"/>
        <end position="1418"/>
    </location>
</feature>
<organism evidence="9 10">
    <name type="scientific">Flavisolibacter tropicus</name>
    <dbReference type="NCBI Taxonomy" id="1492898"/>
    <lineage>
        <taxon>Bacteria</taxon>
        <taxon>Pseudomonadati</taxon>
        <taxon>Bacteroidota</taxon>
        <taxon>Chitinophagia</taxon>
        <taxon>Chitinophagales</taxon>
        <taxon>Chitinophagaceae</taxon>
        <taxon>Flavisolibacter</taxon>
    </lineage>
</organism>
<keyword evidence="5" id="KW-0418">Kinase</keyword>
<evidence type="ECO:0000256" key="2">
    <source>
        <dbReference type="ARBA" id="ARBA00012438"/>
    </source>
</evidence>
<dbReference type="SUPFAM" id="SSF47384">
    <property type="entry name" value="Homodimeric domain of signal transducing histidine kinase"/>
    <property type="match status" value="1"/>
</dbReference>
<dbReference type="InterPro" id="IPR036097">
    <property type="entry name" value="HisK_dim/P_sf"/>
</dbReference>
<dbReference type="Gene3D" id="3.30.450.20">
    <property type="entry name" value="PAS domain"/>
    <property type="match status" value="11"/>
</dbReference>
<dbReference type="PANTHER" id="PTHR43304:SF1">
    <property type="entry name" value="PAC DOMAIN-CONTAINING PROTEIN"/>
    <property type="match status" value="1"/>
</dbReference>
<dbReference type="EC" id="2.7.13.3" evidence="2"/>
<evidence type="ECO:0000313" key="9">
    <source>
        <dbReference type="EMBL" id="ANE52927.1"/>
    </source>
</evidence>
<evidence type="ECO:0000256" key="3">
    <source>
        <dbReference type="ARBA" id="ARBA00022553"/>
    </source>
</evidence>
<dbReference type="InterPro" id="IPR000700">
    <property type="entry name" value="PAS-assoc_C"/>
</dbReference>
<dbReference type="InterPro" id="IPR003594">
    <property type="entry name" value="HATPase_dom"/>
</dbReference>
<dbReference type="SMART" id="SM00086">
    <property type="entry name" value="PAC"/>
    <property type="match status" value="7"/>
</dbReference>
<feature type="domain" description="PAC" evidence="8">
    <location>
        <begin position="1098"/>
        <end position="1151"/>
    </location>
</feature>
<dbReference type="InterPro" id="IPR036890">
    <property type="entry name" value="HATPase_C_sf"/>
</dbReference>
<protein>
    <recommendedName>
        <fullName evidence="2">histidine kinase</fullName>
        <ecNumber evidence="2">2.7.13.3</ecNumber>
    </recommendedName>
</protein>
<evidence type="ECO:0000259" key="8">
    <source>
        <dbReference type="PROSITE" id="PS50113"/>
    </source>
</evidence>
<dbReference type="SMART" id="SM00388">
    <property type="entry name" value="HisKA"/>
    <property type="match status" value="1"/>
</dbReference>
<feature type="domain" description="PAS" evidence="7">
    <location>
        <begin position="159"/>
        <end position="216"/>
    </location>
</feature>
<dbReference type="OrthoDB" id="9124519at2"/>
<dbReference type="PRINTS" id="PR00344">
    <property type="entry name" value="BCTRLSENSOR"/>
</dbReference>
<keyword evidence="4" id="KW-0808">Transferase</keyword>
<dbReference type="SMART" id="SM00091">
    <property type="entry name" value="PAS"/>
    <property type="match status" value="9"/>
</dbReference>
<dbReference type="InterPro" id="IPR013656">
    <property type="entry name" value="PAS_4"/>
</dbReference>
<dbReference type="InterPro" id="IPR000014">
    <property type="entry name" value="PAS"/>
</dbReference>
<reference evidence="10" key="1">
    <citation type="submission" date="2015-01" db="EMBL/GenBank/DDBJ databases">
        <title>Flavisolibacter sp./LCS9/ whole genome sequencing.</title>
        <authorList>
            <person name="Kim M.K."/>
            <person name="Srinivasan S."/>
            <person name="Lee J.-J."/>
        </authorList>
    </citation>
    <scope>NUCLEOTIDE SEQUENCE [LARGE SCALE GENOMIC DNA]</scope>
    <source>
        <strain evidence="10">LCS9</strain>
    </source>
</reference>